<sequence>MILLRSNMVFVLNQITLRVFEPTFSVMLTVFFYSQQSFQHSKTILVNGNGQ</sequence>
<name>A0A381FPR4_9FLAO</name>
<dbReference type="Proteomes" id="UP000254282">
    <property type="component" value="Unassembled WGS sequence"/>
</dbReference>
<accession>A0A381FPR4</accession>
<evidence type="ECO:0000313" key="1">
    <source>
        <dbReference type="EMBL" id="SUX48493.1"/>
    </source>
</evidence>
<dbReference type="EMBL" id="UFVR01000004">
    <property type="protein sequence ID" value="SUX48493.1"/>
    <property type="molecule type" value="Genomic_DNA"/>
</dbReference>
<organism evidence="1 2">
    <name type="scientific">Chryseobacterium indoltheticum</name>
    <dbReference type="NCBI Taxonomy" id="254"/>
    <lineage>
        <taxon>Bacteria</taxon>
        <taxon>Pseudomonadati</taxon>
        <taxon>Bacteroidota</taxon>
        <taxon>Flavobacteriia</taxon>
        <taxon>Flavobacteriales</taxon>
        <taxon>Weeksellaceae</taxon>
        <taxon>Chryseobacterium group</taxon>
        <taxon>Chryseobacterium</taxon>
    </lineage>
</organism>
<protein>
    <submittedName>
        <fullName evidence="1">Uncharacterized protein</fullName>
    </submittedName>
</protein>
<reference evidence="1 2" key="1">
    <citation type="submission" date="2018-06" db="EMBL/GenBank/DDBJ databases">
        <authorList>
            <consortium name="Pathogen Informatics"/>
            <person name="Doyle S."/>
        </authorList>
    </citation>
    <scope>NUCLEOTIDE SEQUENCE [LARGE SCALE GENOMIC DNA]</scope>
    <source>
        <strain evidence="1 2">NCTC13532</strain>
    </source>
</reference>
<evidence type="ECO:0000313" key="2">
    <source>
        <dbReference type="Proteomes" id="UP000254282"/>
    </source>
</evidence>
<gene>
    <name evidence="1" type="ORF">NCTC13532_04110</name>
</gene>
<dbReference type="AlphaFoldDB" id="A0A381FPR4"/>
<proteinExistence type="predicted"/>